<feature type="domain" description="Response regulatory" evidence="6">
    <location>
        <begin position="13"/>
        <end position="129"/>
    </location>
</feature>
<evidence type="ECO:0000259" key="5">
    <source>
        <dbReference type="PROSITE" id="PS01124"/>
    </source>
</evidence>
<dbReference type="InterPro" id="IPR018060">
    <property type="entry name" value="HTH_AraC"/>
</dbReference>
<dbReference type="SMART" id="SM00342">
    <property type="entry name" value="HTH_ARAC"/>
    <property type="match status" value="1"/>
</dbReference>
<evidence type="ECO:0000256" key="3">
    <source>
        <dbReference type="ARBA" id="ARBA00023163"/>
    </source>
</evidence>
<evidence type="ECO:0000259" key="6">
    <source>
        <dbReference type="PROSITE" id="PS50110"/>
    </source>
</evidence>
<dbReference type="PANTHER" id="PTHR43280">
    <property type="entry name" value="ARAC-FAMILY TRANSCRIPTIONAL REGULATOR"/>
    <property type="match status" value="1"/>
</dbReference>
<dbReference type="InterPro" id="IPR018062">
    <property type="entry name" value="HTH_AraC-typ_CS"/>
</dbReference>
<dbReference type="Gene3D" id="3.40.50.2300">
    <property type="match status" value="1"/>
</dbReference>
<dbReference type="PANTHER" id="PTHR43280:SF10">
    <property type="entry name" value="REGULATORY PROTEIN POCR"/>
    <property type="match status" value="1"/>
</dbReference>
<dbReference type="PROSITE" id="PS00041">
    <property type="entry name" value="HTH_ARAC_FAMILY_1"/>
    <property type="match status" value="1"/>
</dbReference>
<dbReference type="GO" id="GO:0043565">
    <property type="term" value="F:sequence-specific DNA binding"/>
    <property type="evidence" value="ECO:0007669"/>
    <property type="project" value="InterPro"/>
</dbReference>
<dbReference type="GO" id="GO:0003700">
    <property type="term" value="F:DNA-binding transcription factor activity"/>
    <property type="evidence" value="ECO:0007669"/>
    <property type="project" value="InterPro"/>
</dbReference>
<keyword evidence="8" id="KW-1185">Reference proteome</keyword>
<keyword evidence="3" id="KW-0804">Transcription</keyword>
<accession>A0A494XJ17</accession>
<sequence>MKLHRQKGWESMKILVVDDEARHRRGMLSLIRSLRPDYEVLTANNGLEALATVQSELPEIVFTDIRMPKMDGLAFLEKLHDLKVRPKVVFLSAYNLFEYAQTALRHGAFDYLLKPVDTEKVETILLRIEAHMNDGQAEHGGAKKELPVLAWLNGRLDPPQCDALEKAGIAAGTGLVAYTECACADDGRHAVQGEALRGDLERAWEPFGSARAYLIEAGEEKLRAVTVVSGSELALANRREIRRLLEGMADSSRYEGGKLIHGIGGFCNDLLAQGPDSYRSAHSALRLTFYDRWNGIVFQDERISTSNETLELDAEALFEAVRGGQSDRAIENCRTAFDKQAGDGWTDPARILESASLTVMKLKSRCRELLDRDTAARLTDAAWTEIPACETYFAVLSVMEARLLDLSHALQSTKRGRSEYAMESCVRLIQERYMEELTLEVVAERYYFNSSYFSTMFKSYTGRSFSEYLTEARMKKARELLGDSDSVLKVYAVAELCGYRDTKYFCRLFKKHVGMTPEAYRHQRLGRMTP</sequence>
<keyword evidence="4" id="KW-0597">Phosphoprotein</keyword>
<dbReference type="Proteomes" id="UP000282076">
    <property type="component" value="Unassembled WGS sequence"/>
</dbReference>
<dbReference type="SMART" id="SM00448">
    <property type="entry name" value="REC"/>
    <property type="match status" value="1"/>
</dbReference>
<organism evidence="7 8">
    <name type="scientific">Cohnella endophytica</name>
    <dbReference type="NCBI Taxonomy" id="2419778"/>
    <lineage>
        <taxon>Bacteria</taxon>
        <taxon>Bacillati</taxon>
        <taxon>Bacillota</taxon>
        <taxon>Bacilli</taxon>
        <taxon>Bacillales</taxon>
        <taxon>Paenibacillaceae</taxon>
        <taxon>Cohnella</taxon>
    </lineage>
</organism>
<dbReference type="CDD" id="cd17536">
    <property type="entry name" value="REC_YesN-like"/>
    <property type="match status" value="1"/>
</dbReference>
<keyword evidence="1" id="KW-0805">Transcription regulation</keyword>
<gene>
    <name evidence="7" type="ORF">D7Z26_23000</name>
</gene>
<dbReference type="InterPro" id="IPR020449">
    <property type="entry name" value="Tscrpt_reg_AraC-type_HTH"/>
</dbReference>
<dbReference type="EMBL" id="RBZM01000010">
    <property type="protein sequence ID" value="RKP48064.1"/>
    <property type="molecule type" value="Genomic_DNA"/>
</dbReference>
<dbReference type="GO" id="GO:0000160">
    <property type="term" value="P:phosphorelay signal transduction system"/>
    <property type="evidence" value="ECO:0007669"/>
    <property type="project" value="InterPro"/>
</dbReference>
<dbReference type="PROSITE" id="PS01124">
    <property type="entry name" value="HTH_ARAC_FAMILY_2"/>
    <property type="match status" value="1"/>
</dbReference>
<feature type="domain" description="HTH araC/xylS-type" evidence="5">
    <location>
        <begin position="423"/>
        <end position="523"/>
    </location>
</feature>
<feature type="modified residue" description="4-aspartylphosphate" evidence="4">
    <location>
        <position position="64"/>
    </location>
</feature>
<reference evidence="7 8" key="1">
    <citation type="submission" date="2018-10" db="EMBL/GenBank/DDBJ databases">
        <title>Cohnella sp. M2MS4P-1, whole genome shotgun sequence.</title>
        <authorList>
            <person name="Tuo L."/>
        </authorList>
    </citation>
    <scope>NUCLEOTIDE SEQUENCE [LARGE SCALE GENOMIC DNA]</scope>
    <source>
        <strain evidence="7 8">M2MS4P-1</strain>
    </source>
</reference>
<name>A0A494XJ17_9BACL</name>
<proteinExistence type="predicted"/>
<dbReference type="Gene3D" id="1.10.10.60">
    <property type="entry name" value="Homeodomain-like"/>
    <property type="match status" value="2"/>
</dbReference>
<evidence type="ECO:0000256" key="1">
    <source>
        <dbReference type="ARBA" id="ARBA00023015"/>
    </source>
</evidence>
<protein>
    <submittedName>
        <fullName evidence="7">Response regulator</fullName>
    </submittedName>
</protein>
<evidence type="ECO:0000313" key="7">
    <source>
        <dbReference type="EMBL" id="RKP48064.1"/>
    </source>
</evidence>
<dbReference type="InterPro" id="IPR009057">
    <property type="entry name" value="Homeodomain-like_sf"/>
</dbReference>
<dbReference type="Pfam" id="PF00072">
    <property type="entry name" value="Response_reg"/>
    <property type="match status" value="1"/>
</dbReference>
<dbReference type="PRINTS" id="PR00032">
    <property type="entry name" value="HTHARAC"/>
</dbReference>
<dbReference type="PROSITE" id="PS50110">
    <property type="entry name" value="RESPONSE_REGULATORY"/>
    <property type="match status" value="1"/>
</dbReference>
<dbReference type="AlphaFoldDB" id="A0A494XJ17"/>
<evidence type="ECO:0000256" key="2">
    <source>
        <dbReference type="ARBA" id="ARBA00023125"/>
    </source>
</evidence>
<dbReference type="SUPFAM" id="SSF46689">
    <property type="entry name" value="Homeodomain-like"/>
    <property type="match status" value="2"/>
</dbReference>
<comment type="caution">
    <text evidence="7">The sequence shown here is derived from an EMBL/GenBank/DDBJ whole genome shotgun (WGS) entry which is preliminary data.</text>
</comment>
<dbReference type="InterPro" id="IPR001789">
    <property type="entry name" value="Sig_transdc_resp-reg_receiver"/>
</dbReference>
<keyword evidence="2" id="KW-0238">DNA-binding</keyword>
<evidence type="ECO:0000256" key="4">
    <source>
        <dbReference type="PROSITE-ProRule" id="PRU00169"/>
    </source>
</evidence>
<dbReference type="InterPro" id="IPR011006">
    <property type="entry name" value="CheY-like_superfamily"/>
</dbReference>
<dbReference type="Pfam" id="PF12833">
    <property type="entry name" value="HTH_18"/>
    <property type="match status" value="1"/>
</dbReference>
<evidence type="ECO:0000313" key="8">
    <source>
        <dbReference type="Proteomes" id="UP000282076"/>
    </source>
</evidence>
<dbReference type="SUPFAM" id="SSF52172">
    <property type="entry name" value="CheY-like"/>
    <property type="match status" value="1"/>
</dbReference>